<evidence type="ECO:0008006" key="3">
    <source>
        <dbReference type="Google" id="ProtNLM"/>
    </source>
</evidence>
<dbReference type="EMBL" id="CP003876">
    <property type="protein sequence ID" value="AFT98423.1"/>
    <property type="molecule type" value="Genomic_DNA"/>
</dbReference>
<evidence type="ECO:0000313" key="1">
    <source>
        <dbReference type="EMBL" id="AFT98423.1"/>
    </source>
</evidence>
<proteinExistence type="predicted"/>
<sequence>MVRFRQRDPATEQVHQLVRTLALPRTWRRDTFLEQVAALVGKRIRLLPLAAEVAGQLPCGLVLERADDVVIAYDATGSEYHADHIILHEVGHLLLAHGGRRSSAPDAAVQILFPNVRPETVLRVLHRGDYDDLAERQAELFASLIMSTARAGTSESPLRRVLFRD</sequence>
<protein>
    <recommendedName>
        <fullName evidence="3">Regulator component</fullName>
    </recommendedName>
</protein>
<dbReference type="AlphaFoldDB" id="K0EN62"/>
<dbReference type="eggNOG" id="COG2856">
    <property type="taxonomic scope" value="Bacteria"/>
</dbReference>
<dbReference type="RefSeq" id="WP_014981286.1">
    <property type="nucleotide sequence ID" value="NC_018681.1"/>
</dbReference>
<reference evidence="1 2" key="1">
    <citation type="journal article" date="2012" name="J. Bacteriol.">
        <title>Complete genome sequence of Nocardia brasiliensis HUJEG-1.</title>
        <authorList>
            <person name="Vera-Cabrera L."/>
            <person name="Ortiz-Lopez R."/>
            <person name="Elizondo-Gonzalez R."/>
            <person name="Perez-Maya A.A."/>
            <person name="Ocampo-Candiani J."/>
        </authorList>
    </citation>
    <scope>NUCLEOTIDE SEQUENCE [LARGE SCALE GENOMIC DNA]</scope>
    <source>
        <strain evidence="2">ATCC 700358</strain>
    </source>
</reference>
<dbReference type="STRING" id="1133849.O3I_002305"/>
<organism evidence="1 2">
    <name type="scientific">Nocardia brasiliensis (strain ATCC 700358 / HUJEG-1)</name>
    <dbReference type="NCBI Taxonomy" id="1133849"/>
    <lineage>
        <taxon>Bacteria</taxon>
        <taxon>Bacillati</taxon>
        <taxon>Actinomycetota</taxon>
        <taxon>Actinomycetes</taxon>
        <taxon>Mycobacteriales</taxon>
        <taxon>Nocardiaceae</taxon>
        <taxon>Nocardia</taxon>
    </lineage>
</organism>
<name>K0EN62_NOCB7</name>
<dbReference type="Proteomes" id="UP000006304">
    <property type="component" value="Chromosome"/>
</dbReference>
<dbReference type="HOGENOM" id="CLU_104213_2_1_11"/>
<dbReference type="KEGG" id="nbr:O3I_002305"/>
<accession>K0EN62</accession>
<keyword evidence="2" id="KW-1185">Reference proteome</keyword>
<evidence type="ECO:0000313" key="2">
    <source>
        <dbReference type="Proteomes" id="UP000006304"/>
    </source>
</evidence>
<gene>
    <name evidence="1" type="ORF">O3I_002305</name>
</gene>